<feature type="transmembrane region" description="Helical" evidence="1">
    <location>
        <begin position="65"/>
        <end position="91"/>
    </location>
</feature>
<feature type="transmembrane region" description="Helical" evidence="1">
    <location>
        <begin position="124"/>
        <end position="145"/>
    </location>
</feature>
<dbReference type="RefSeq" id="WP_260900577.1">
    <property type="nucleotide sequence ID" value="NZ_JAOCZP010000001.1"/>
</dbReference>
<keyword evidence="1" id="KW-1133">Transmembrane helix</keyword>
<dbReference type="Pfam" id="PF06055">
    <property type="entry name" value="ExoD"/>
    <property type="match status" value="1"/>
</dbReference>
<dbReference type="PANTHER" id="PTHR41795:SF1">
    <property type="entry name" value="EXOPOLYSACCHARIDE SYNTHESIS PROTEIN"/>
    <property type="match status" value="1"/>
</dbReference>
<feature type="transmembrane region" description="Helical" evidence="1">
    <location>
        <begin position="41"/>
        <end position="59"/>
    </location>
</feature>
<evidence type="ECO:0000313" key="3">
    <source>
        <dbReference type="Proteomes" id="UP001320831"/>
    </source>
</evidence>
<comment type="caution">
    <text evidence="2">The sequence shown here is derived from an EMBL/GenBank/DDBJ whole genome shotgun (WGS) entry which is preliminary data.</text>
</comment>
<name>A0ABT2LI64_9HYPH</name>
<evidence type="ECO:0000313" key="2">
    <source>
        <dbReference type="EMBL" id="MCT7374205.1"/>
    </source>
</evidence>
<evidence type="ECO:0000256" key="1">
    <source>
        <dbReference type="SAM" id="Phobius"/>
    </source>
</evidence>
<feature type="transmembrane region" description="Helical" evidence="1">
    <location>
        <begin position="175"/>
        <end position="195"/>
    </location>
</feature>
<accession>A0ABT2LI64</accession>
<keyword evidence="3" id="KW-1185">Reference proteome</keyword>
<proteinExistence type="predicted"/>
<keyword evidence="1" id="KW-0812">Transmembrane</keyword>
<feature type="transmembrane region" description="Helical" evidence="1">
    <location>
        <begin position="151"/>
        <end position="170"/>
    </location>
</feature>
<reference evidence="2 3" key="1">
    <citation type="submission" date="2022-09" db="EMBL/GenBank/DDBJ databases">
        <title>Chelativorans salina sp. nov., a novel slightly halophilic bacterium isolated from a saline lake sediment enrichment.</title>
        <authorList>
            <person name="Gao L."/>
            <person name="Fang B.-Z."/>
            <person name="Li W.-J."/>
        </authorList>
    </citation>
    <scope>NUCLEOTIDE SEQUENCE [LARGE SCALE GENOMIC DNA]</scope>
    <source>
        <strain evidence="2 3">EGI FJ00035</strain>
    </source>
</reference>
<gene>
    <name evidence="2" type="ORF">N5A92_04055</name>
</gene>
<dbReference type="Proteomes" id="UP001320831">
    <property type="component" value="Unassembled WGS sequence"/>
</dbReference>
<dbReference type="EMBL" id="JAOCZP010000001">
    <property type="protein sequence ID" value="MCT7374205.1"/>
    <property type="molecule type" value="Genomic_DNA"/>
</dbReference>
<sequence>MPDRKNANNLEKVLDEAAAAGDGTEDVTVSQIMEAVGRKSFGPILLVISIVAFTPLGGIPGIPTVLASAVILIACQLLIGMQHFWLPSAILERSLNRARFRKTLGYIKPVARATDRVLRSRLQWLFQPAFVRVAAFICILVALTIPPLEVVPFAGTVSWGAIIVFALALITHDGILALLAFAFAFGAGYAVFFTLL</sequence>
<dbReference type="InterPro" id="IPR010331">
    <property type="entry name" value="ExoD"/>
</dbReference>
<organism evidence="2 3">
    <name type="scientific">Chelativorans salis</name>
    <dbReference type="NCBI Taxonomy" id="2978478"/>
    <lineage>
        <taxon>Bacteria</taxon>
        <taxon>Pseudomonadati</taxon>
        <taxon>Pseudomonadota</taxon>
        <taxon>Alphaproteobacteria</taxon>
        <taxon>Hyphomicrobiales</taxon>
        <taxon>Phyllobacteriaceae</taxon>
        <taxon>Chelativorans</taxon>
    </lineage>
</organism>
<keyword evidence="1" id="KW-0472">Membrane</keyword>
<protein>
    <submittedName>
        <fullName evidence="2">Exopolysaccharide biosynthesis protein</fullName>
    </submittedName>
</protein>
<dbReference type="PANTHER" id="PTHR41795">
    <property type="entry name" value="EXOPOLYSACCHARIDE SYNTHESIS PROTEIN"/>
    <property type="match status" value="1"/>
</dbReference>
<dbReference type="PIRSF" id="PIRSF033239">
    <property type="entry name" value="ExoD"/>
    <property type="match status" value="1"/>
</dbReference>